<evidence type="ECO:0000313" key="1">
    <source>
        <dbReference type="EMBL" id="GAA5806659.1"/>
    </source>
</evidence>
<sequence length="168" mass="19909">MAELSLYSPKIIYKKGVEQIVPDSLSRRDGRDCIPNEKSFEPRYLYDSPDVCALAISEKTSSFNDMLIADPVQDWPLYYFKNEDSWPETFKKELLKNQHLYVVKDHHVWRKITNKLDTNKDEKLVKFIPFRRRADLVEDFHRGFGHQGKTTVQQLRNVLHENKLLNKL</sequence>
<evidence type="ECO:0000313" key="2">
    <source>
        <dbReference type="Proteomes" id="UP001473302"/>
    </source>
</evidence>
<gene>
    <name evidence="1" type="ORF">MFLAVUS_000006</name>
</gene>
<dbReference type="EMBL" id="BAABUK010000002">
    <property type="protein sequence ID" value="GAA5806659.1"/>
    <property type="molecule type" value="Genomic_DNA"/>
</dbReference>
<proteinExistence type="predicted"/>
<protein>
    <submittedName>
        <fullName evidence="1">Uncharacterized protein</fullName>
    </submittedName>
</protein>
<reference evidence="1 2" key="1">
    <citation type="submission" date="2024-04" db="EMBL/GenBank/DDBJ databases">
        <title>genome sequences of Mucor flavus KT1a and Helicostylum pulchrum KT1b strains isolated from the surface of a dry-aged beef.</title>
        <authorList>
            <person name="Toyotome T."/>
            <person name="Hosono M."/>
            <person name="Torimaru M."/>
            <person name="Fukuda K."/>
            <person name="Mikami N."/>
        </authorList>
    </citation>
    <scope>NUCLEOTIDE SEQUENCE [LARGE SCALE GENOMIC DNA]</scope>
    <source>
        <strain evidence="1 2">KT1a</strain>
    </source>
</reference>
<organism evidence="1 2">
    <name type="scientific">Mucor flavus</name>
    <dbReference type="NCBI Taxonomy" id="439312"/>
    <lineage>
        <taxon>Eukaryota</taxon>
        <taxon>Fungi</taxon>
        <taxon>Fungi incertae sedis</taxon>
        <taxon>Mucoromycota</taxon>
        <taxon>Mucoromycotina</taxon>
        <taxon>Mucoromycetes</taxon>
        <taxon>Mucorales</taxon>
        <taxon>Mucorineae</taxon>
        <taxon>Mucoraceae</taxon>
        <taxon>Mucor</taxon>
    </lineage>
</organism>
<keyword evidence="2" id="KW-1185">Reference proteome</keyword>
<comment type="caution">
    <text evidence="1">The sequence shown here is derived from an EMBL/GenBank/DDBJ whole genome shotgun (WGS) entry which is preliminary data.</text>
</comment>
<accession>A0ABP9YIH4</accession>
<name>A0ABP9YIH4_9FUNG</name>
<dbReference type="Proteomes" id="UP001473302">
    <property type="component" value="Unassembled WGS sequence"/>
</dbReference>